<dbReference type="PIRSF" id="PIRSF000390">
    <property type="entry name" value="PLP_StrS"/>
    <property type="match status" value="1"/>
</dbReference>
<dbReference type="RefSeq" id="WP_255226693.1">
    <property type="nucleotide sequence ID" value="NZ_JAJEKE010000003.1"/>
</dbReference>
<evidence type="ECO:0000256" key="1">
    <source>
        <dbReference type="ARBA" id="ARBA00022898"/>
    </source>
</evidence>
<dbReference type="EMBL" id="JAJEKE010000003">
    <property type="protein sequence ID" value="MCQ1529153.1"/>
    <property type="molecule type" value="Genomic_DNA"/>
</dbReference>
<comment type="similarity">
    <text evidence="2 3">Belongs to the DegT/DnrJ/EryC1 family.</text>
</comment>
<dbReference type="Gene3D" id="3.40.640.10">
    <property type="entry name" value="Type I PLP-dependent aspartate aminotransferase-like (Major domain)"/>
    <property type="match status" value="1"/>
</dbReference>
<gene>
    <name evidence="4" type="ORF">LJD61_06270</name>
</gene>
<organism evidence="4 5">
    <name type="scientific">Lutispora saccharofermentans</name>
    <dbReference type="NCBI Taxonomy" id="3024236"/>
    <lineage>
        <taxon>Bacteria</taxon>
        <taxon>Bacillati</taxon>
        <taxon>Bacillota</taxon>
        <taxon>Clostridia</taxon>
        <taxon>Lutisporales</taxon>
        <taxon>Lutisporaceae</taxon>
        <taxon>Lutispora</taxon>
    </lineage>
</organism>
<evidence type="ECO:0000256" key="2">
    <source>
        <dbReference type="ARBA" id="ARBA00037999"/>
    </source>
</evidence>
<protein>
    <submittedName>
        <fullName evidence="4">DegT/DnrJ/EryC1/StrS family aminotransferase</fullName>
    </submittedName>
</protein>
<dbReference type="InterPro" id="IPR015422">
    <property type="entry name" value="PyrdxlP-dep_Trfase_small"/>
</dbReference>
<comment type="caution">
    <text evidence="4">The sequence shown here is derived from an EMBL/GenBank/DDBJ whole genome shotgun (WGS) entry which is preliminary data.</text>
</comment>
<keyword evidence="4" id="KW-0032">Aminotransferase</keyword>
<dbReference type="Proteomes" id="UP001651880">
    <property type="component" value="Unassembled WGS sequence"/>
</dbReference>
<dbReference type="SUPFAM" id="SSF53383">
    <property type="entry name" value="PLP-dependent transferases"/>
    <property type="match status" value="1"/>
</dbReference>
<dbReference type="InterPro" id="IPR015421">
    <property type="entry name" value="PyrdxlP-dep_Trfase_major"/>
</dbReference>
<dbReference type="InterPro" id="IPR000653">
    <property type="entry name" value="DegT/StrS_aminotransferase"/>
</dbReference>
<reference evidence="4 5" key="1">
    <citation type="submission" date="2021-10" db="EMBL/GenBank/DDBJ databases">
        <title>Lutispora strain m25 sp. nov., a thermophilic, non-spore-forming bacterium isolated from a lab-scale methanogenic bioreactor digesting anaerobic sludge.</title>
        <authorList>
            <person name="El Houari A."/>
            <person name="Mcdonald J."/>
        </authorList>
    </citation>
    <scope>NUCLEOTIDE SEQUENCE [LARGE SCALE GENOMIC DNA]</scope>
    <source>
        <strain evidence="5">m25</strain>
    </source>
</reference>
<evidence type="ECO:0000313" key="4">
    <source>
        <dbReference type="EMBL" id="MCQ1529153.1"/>
    </source>
</evidence>
<sequence length="364" mass="41310">MNIPILDLKRQYTNLKDEIGQAIQGVLESTQFILGPNLKELENKIAAYCNVRYGIGVANGTDALELTLKALNIGEGDEVITTPFTFIASAEVASKVGAKPVFADIDPDTYLIDVDKIEEKITERTKAIIPVHIFGQMCDMDKMMKIAEKHNLYIIEDSCQAIGSEYKGKKSSSFGIAGCFSFYPTKNLGGYGDGGMIVTDDEELAAKLKILRAHGSNPKYYHSMFGYNSRLDELQAAILNVKFKYLDEWNRRRREIAHRYNEKLKVKVPKEATYEQYHTYHQYTIEVDDRKQFEDYMKANGIGTCIYYPVPLHLQEVYKSLGYKKGDFPNTEKACKRVISIPISPEMTADEQEHVIATINNFFK</sequence>
<dbReference type="PANTHER" id="PTHR30244">
    <property type="entry name" value="TRANSAMINASE"/>
    <property type="match status" value="1"/>
</dbReference>
<dbReference type="Pfam" id="PF01041">
    <property type="entry name" value="DegT_DnrJ_EryC1"/>
    <property type="match status" value="1"/>
</dbReference>
<dbReference type="CDD" id="cd00616">
    <property type="entry name" value="AHBA_syn"/>
    <property type="match status" value="1"/>
</dbReference>
<evidence type="ECO:0000256" key="3">
    <source>
        <dbReference type="RuleBase" id="RU004508"/>
    </source>
</evidence>
<dbReference type="PANTHER" id="PTHR30244:SF36">
    <property type="entry name" value="3-OXO-GLUCOSE-6-PHOSPHATE:GLUTAMATE AMINOTRANSFERASE"/>
    <property type="match status" value="1"/>
</dbReference>
<dbReference type="InterPro" id="IPR015424">
    <property type="entry name" value="PyrdxlP-dep_Trfase"/>
</dbReference>
<name>A0ABT1ND16_9FIRM</name>
<proteinExistence type="inferred from homology"/>
<evidence type="ECO:0000313" key="5">
    <source>
        <dbReference type="Proteomes" id="UP001651880"/>
    </source>
</evidence>
<keyword evidence="5" id="KW-1185">Reference proteome</keyword>
<keyword evidence="4" id="KW-0808">Transferase</keyword>
<keyword evidence="1 3" id="KW-0663">Pyridoxal phosphate</keyword>
<accession>A0ABT1ND16</accession>
<dbReference type="GO" id="GO:0008483">
    <property type="term" value="F:transaminase activity"/>
    <property type="evidence" value="ECO:0007669"/>
    <property type="project" value="UniProtKB-KW"/>
</dbReference>
<dbReference type="Gene3D" id="3.90.1150.10">
    <property type="entry name" value="Aspartate Aminotransferase, domain 1"/>
    <property type="match status" value="1"/>
</dbReference>